<protein>
    <submittedName>
        <fullName evidence="2">Uncharacterized protein</fullName>
    </submittedName>
</protein>
<name>A0AAV5LTK0_9ROSI</name>
<evidence type="ECO:0000313" key="2">
    <source>
        <dbReference type="EMBL" id="GKV39807.1"/>
    </source>
</evidence>
<dbReference type="EMBL" id="BPVZ01000136">
    <property type="protein sequence ID" value="GKV39807.1"/>
    <property type="molecule type" value="Genomic_DNA"/>
</dbReference>
<keyword evidence="3" id="KW-1185">Reference proteome</keyword>
<dbReference type="Proteomes" id="UP001054252">
    <property type="component" value="Unassembled WGS sequence"/>
</dbReference>
<evidence type="ECO:0000256" key="1">
    <source>
        <dbReference type="SAM" id="MobiDB-lite"/>
    </source>
</evidence>
<feature type="region of interest" description="Disordered" evidence="1">
    <location>
        <begin position="24"/>
        <end position="48"/>
    </location>
</feature>
<dbReference type="AlphaFoldDB" id="A0AAV5LTK0"/>
<feature type="compositionally biased region" description="Pro residues" evidence="1">
    <location>
        <begin position="32"/>
        <end position="46"/>
    </location>
</feature>
<gene>
    <name evidence="2" type="ORF">SLEP1_g47523</name>
</gene>
<comment type="caution">
    <text evidence="2">The sequence shown here is derived from an EMBL/GenBank/DDBJ whole genome shotgun (WGS) entry which is preliminary data.</text>
</comment>
<sequence length="99" mass="10860">MHFSHSLVSFYVPSSSTNNNMKIQSIISSGHPHPPPSPPFPSPISTPPNYAYSPPPPSSIFSFFMIGAQHLVAVAVNVENRASFVFIEDFRIDNNDSTI</sequence>
<organism evidence="2 3">
    <name type="scientific">Rubroshorea leprosula</name>
    <dbReference type="NCBI Taxonomy" id="152421"/>
    <lineage>
        <taxon>Eukaryota</taxon>
        <taxon>Viridiplantae</taxon>
        <taxon>Streptophyta</taxon>
        <taxon>Embryophyta</taxon>
        <taxon>Tracheophyta</taxon>
        <taxon>Spermatophyta</taxon>
        <taxon>Magnoliopsida</taxon>
        <taxon>eudicotyledons</taxon>
        <taxon>Gunneridae</taxon>
        <taxon>Pentapetalae</taxon>
        <taxon>rosids</taxon>
        <taxon>malvids</taxon>
        <taxon>Malvales</taxon>
        <taxon>Dipterocarpaceae</taxon>
        <taxon>Rubroshorea</taxon>
    </lineage>
</organism>
<accession>A0AAV5LTK0</accession>
<proteinExistence type="predicted"/>
<evidence type="ECO:0000313" key="3">
    <source>
        <dbReference type="Proteomes" id="UP001054252"/>
    </source>
</evidence>
<reference evidence="2 3" key="1">
    <citation type="journal article" date="2021" name="Commun. Biol.">
        <title>The genome of Shorea leprosula (Dipterocarpaceae) highlights the ecological relevance of drought in aseasonal tropical rainforests.</title>
        <authorList>
            <person name="Ng K.K.S."/>
            <person name="Kobayashi M.J."/>
            <person name="Fawcett J.A."/>
            <person name="Hatakeyama M."/>
            <person name="Paape T."/>
            <person name="Ng C.H."/>
            <person name="Ang C.C."/>
            <person name="Tnah L.H."/>
            <person name="Lee C.T."/>
            <person name="Nishiyama T."/>
            <person name="Sese J."/>
            <person name="O'Brien M.J."/>
            <person name="Copetti D."/>
            <person name="Mohd Noor M.I."/>
            <person name="Ong R.C."/>
            <person name="Putra M."/>
            <person name="Sireger I.Z."/>
            <person name="Indrioko S."/>
            <person name="Kosugi Y."/>
            <person name="Izuno A."/>
            <person name="Isagi Y."/>
            <person name="Lee S.L."/>
            <person name="Shimizu K.K."/>
        </authorList>
    </citation>
    <scope>NUCLEOTIDE SEQUENCE [LARGE SCALE GENOMIC DNA]</scope>
    <source>
        <strain evidence="2">214</strain>
    </source>
</reference>